<evidence type="ECO:0000259" key="8">
    <source>
        <dbReference type="PROSITE" id="PS51192"/>
    </source>
</evidence>
<keyword evidence="3 11" id="KW-0347">Helicase</keyword>
<evidence type="ECO:0000256" key="5">
    <source>
        <dbReference type="ARBA" id="ARBA00038437"/>
    </source>
</evidence>
<evidence type="ECO:0000313" key="11">
    <source>
        <dbReference type="EMBL" id="SFD46900.1"/>
    </source>
</evidence>
<dbReference type="PANTHER" id="PTHR47959">
    <property type="entry name" value="ATP-DEPENDENT RNA HELICASE RHLE-RELATED"/>
    <property type="match status" value="1"/>
</dbReference>
<feature type="domain" description="Helicase C-terminal" evidence="9">
    <location>
        <begin position="419"/>
        <end position="584"/>
    </location>
</feature>
<dbReference type="Proteomes" id="UP000199400">
    <property type="component" value="Unassembled WGS sequence"/>
</dbReference>
<evidence type="ECO:0000256" key="3">
    <source>
        <dbReference type="ARBA" id="ARBA00022806"/>
    </source>
</evidence>
<feature type="compositionally biased region" description="Pro residues" evidence="7">
    <location>
        <begin position="1179"/>
        <end position="1206"/>
    </location>
</feature>
<dbReference type="PROSITE" id="PS51194">
    <property type="entry name" value="HELICASE_CTER"/>
    <property type="match status" value="1"/>
</dbReference>
<evidence type="ECO:0000256" key="1">
    <source>
        <dbReference type="ARBA" id="ARBA00022741"/>
    </source>
</evidence>
<feature type="compositionally biased region" description="Low complexity" evidence="7">
    <location>
        <begin position="811"/>
        <end position="823"/>
    </location>
</feature>
<feature type="compositionally biased region" description="Low complexity" evidence="7">
    <location>
        <begin position="52"/>
        <end position="121"/>
    </location>
</feature>
<reference evidence="12" key="1">
    <citation type="submission" date="2016-10" db="EMBL/GenBank/DDBJ databases">
        <authorList>
            <person name="Varghese N."/>
            <person name="Submissions S."/>
        </authorList>
    </citation>
    <scope>NUCLEOTIDE SEQUENCE [LARGE SCALE GENOMIC DNA]</scope>
    <source>
        <strain evidence="12">ATCC 25963</strain>
    </source>
</reference>
<evidence type="ECO:0000313" key="12">
    <source>
        <dbReference type="Proteomes" id="UP000199400"/>
    </source>
</evidence>
<dbReference type="Gene3D" id="3.40.50.300">
    <property type="entry name" value="P-loop containing nucleotide triphosphate hydrolases"/>
    <property type="match status" value="2"/>
</dbReference>
<feature type="compositionally biased region" description="Low complexity" evidence="7">
    <location>
        <begin position="958"/>
        <end position="969"/>
    </location>
</feature>
<keyword evidence="2" id="KW-0378">Hydrolase</keyword>
<feature type="compositionally biased region" description="Pro residues" evidence="7">
    <location>
        <begin position="1007"/>
        <end position="1016"/>
    </location>
</feature>
<keyword evidence="1" id="KW-0547">Nucleotide-binding</keyword>
<dbReference type="InterPro" id="IPR014014">
    <property type="entry name" value="RNA_helicase_DEAD_Q_motif"/>
</dbReference>
<feature type="region of interest" description="Disordered" evidence="7">
    <location>
        <begin position="1061"/>
        <end position="1153"/>
    </location>
</feature>
<dbReference type="GO" id="GO:0005524">
    <property type="term" value="F:ATP binding"/>
    <property type="evidence" value="ECO:0007669"/>
    <property type="project" value="UniProtKB-KW"/>
</dbReference>
<feature type="region of interest" description="Disordered" evidence="7">
    <location>
        <begin position="881"/>
        <end position="1024"/>
    </location>
</feature>
<evidence type="ECO:0000259" key="9">
    <source>
        <dbReference type="PROSITE" id="PS51194"/>
    </source>
</evidence>
<protein>
    <submittedName>
        <fullName evidence="11">Superfamily II DNA and RNA helicase</fullName>
    </submittedName>
</protein>
<dbReference type="GO" id="GO:0003724">
    <property type="term" value="F:RNA helicase activity"/>
    <property type="evidence" value="ECO:0007669"/>
    <property type="project" value="InterPro"/>
</dbReference>
<dbReference type="Pfam" id="PF00271">
    <property type="entry name" value="Helicase_C"/>
    <property type="match status" value="1"/>
</dbReference>
<dbReference type="GO" id="GO:0003676">
    <property type="term" value="F:nucleic acid binding"/>
    <property type="evidence" value="ECO:0007669"/>
    <property type="project" value="InterPro"/>
</dbReference>
<feature type="compositionally biased region" description="Pro residues" evidence="7">
    <location>
        <begin position="40"/>
        <end position="51"/>
    </location>
</feature>
<evidence type="ECO:0000256" key="7">
    <source>
        <dbReference type="SAM" id="MobiDB-lite"/>
    </source>
</evidence>
<feature type="compositionally biased region" description="Low complexity" evidence="7">
    <location>
        <begin position="17"/>
        <end position="39"/>
    </location>
</feature>
<feature type="compositionally biased region" description="Basic residues" evidence="7">
    <location>
        <begin position="1126"/>
        <end position="1137"/>
    </location>
</feature>
<evidence type="ECO:0000259" key="10">
    <source>
        <dbReference type="PROSITE" id="PS51195"/>
    </source>
</evidence>
<dbReference type="CDD" id="cd18787">
    <property type="entry name" value="SF2_C_DEAD"/>
    <property type="match status" value="1"/>
</dbReference>
<proteinExistence type="inferred from homology"/>
<feature type="short sequence motif" description="Q motif" evidence="6">
    <location>
        <begin position="187"/>
        <end position="215"/>
    </location>
</feature>
<dbReference type="CDD" id="cd00268">
    <property type="entry name" value="DEADc"/>
    <property type="match status" value="1"/>
</dbReference>
<dbReference type="GO" id="GO:0005829">
    <property type="term" value="C:cytosol"/>
    <property type="evidence" value="ECO:0007669"/>
    <property type="project" value="TreeGrafter"/>
</dbReference>
<feature type="compositionally biased region" description="Basic and acidic residues" evidence="7">
    <location>
        <begin position="649"/>
        <end position="810"/>
    </location>
</feature>
<feature type="compositionally biased region" description="Low complexity" evidence="7">
    <location>
        <begin position="993"/>
        <end position="1006"/>
    </location>
</feature>
<comment type="similarity">
    <text evidence="5">Belongs to the DEAD box helicase family.</text>
</comment>
<feature type="compositionally biased region" description="Basic residues" evidence="7">
    <location>
        <begin position="920"/>
        <end position="932"/>
    </location>
</feature>
<dbReference type="SMART" id="SM00490">
    <property type="entry name" value="HELICc"/>
    <property type="match status" value="1"/>
</dbReference>
<dbReference type="PROSITE" id="PS51192">
    <property type="entry name" value="HELICASE_ATP_BIND_1"/>
    <property type="match status" value="1"/>
</dbReference>
<sequence length="1347" mass="146916">MSQNPSSGDQPDRAPIASSSAEDAGSDAAPAQAAEQSPTPREPAPTDPPNPAAEAAADEAAASEAAADEAAAPEAAADEAAASAEAAAPIVAADAREATAAAVADATGDAPSEATAIAADEAAPEARVVGDAPSDQAAAAADAPVDGDAVAAEATPATDVVGDAEPTPATDVPVEATAEPEPVKLPESFDELDLPDALRRAIARIGWTRPTPVQALSFPPLHAGHDVLVQSHTGSGKTGAFCMPWLAGRFDPRPAQQTGVQLLVLLPTRELAKQVCDELRRLAVETPVEVLPIYGGTPMQPQLAALKAGVHAVVGTPGRVLDHIRRRSLDLSKVTTVVLDECDEMLSMGFLEDIRAILDACTGKHLTALFSATIPGDIQRIAKRYMKSPVEVQLSGDQVAAAEIEHAYYIVSGAIKTRDLLDVIVVEEPARAIVFCNTREETKLVASVLRREGYQAEELSSDLTQAAREKVMGMMREHKLRFLVATDVAARGIDISHVTHVINYSFPEAAEVYIHRTGRTGRAGRTGTAISLIHARELGNFYYLKLQYDTIVFRERFLPPADQLAAQRMEVKLDGISKRFPELVSPEWVLLARNLMADPRGERVIGLLLERAMKQPPPQPQAEDGERPAAEAAGGEGEAPRADLSPRTYEPRDGEERPGGRPEYRERRDRDDRFGRRRDRDDRRDRRERRPERDERFGRRRDEERLRSDDERPRLDEQQPRGDEERRADERPRDDDRPRRDDDRPRRDDDRPRRDDDRRPRRDDDRRPRRDDDRRSRRDDDRRPRRDDERRPRRDDERLRRDAEAPRARVAEAQPAEAAPAVPALAPVAAPAVDLVQSTGETPRWIPFGLRGRRGDRGRFVQWPHIQPGVRAAAPAGAVELDASSQPAPVPADMVATPGATGDLIGTATPGQSFDEASERRKRRRKRRRRRGGAGDEAAPVVEAGGVEDEGDDESGEAEAPAGEAVPEVRNGEPGLAPGGRKRRRKRRGRPGLEGPRPAAPPVVAAPEPPPAPAPRRPSQDEIVIDIDEAELEVVTSEFGELDNIDEFALLDRRQAVIETLQEEGEVELEDVSRRDAEAESAEVEEDDETEGETEGEADTEAEAEVAAGPTAQSGDTEAEAEADAKKRRRRRRRKKAAPAAPPELTAPPHKDFWEVWSSKYSARDFDDSKYGHTSVEPEPVPPPPAPVAAPVAAPSPAPSRPPRPHTPASAPARPAAAATADADDREYTKVQLNLGRVHGHKSSSIRNLLRDYLGLEGRSIRDLTVRDASTLFRIHDSEVERCHAVLTTVVVDGIGLALERAENSREDLRAPLPEDFEDAPRGEATEIRLDPLEFESVLPLAEEPGT</sequence>
<feature type="compositionally biased region" description="Basic residues" evidence="7">
    <location>
        <begin position="980"/>
        <end position="990"/>
    </location>
</feature>
<feature type="compositionally biased region" description="Acidic residues" evidence="7">
    <location>
        <begin position="1061"/>
        <end position="1070"/>
    </location>
</feature>
<feature type="compositionally biased region" description="Low complexity" evidence="7">
    <location>
        <begin position="936"/>
        <end position="945"/>
    </location>
</feature>
<dbReference type="PROSITE" id="PS51195">
    <property type="entry name" value="Q_MOTIF"/>
    <property type="match status" value="1"/>
</dbReference>
<feature type="region of interest" description="Disordered" evidence="7">
    <location>
        <begin position="1165"/>
        <end position="1224"/>
    </location>
</feature>
<dbReference type="SMART" id="SM00487">
    <property type="entry name" value="DEXDc"/>
    <property type="match status" value="1"/>
</dbReference>
<evidence type="ECO:0000256" key="4">
    <source>
        <dbReference type="ARBA" id="ARBA00022840"/>
    </source>
</evidence>
<dbReference type="GO" id="GO:0016787">
    <property type="term" value="F:hydrolase activity"/>
    <property type="evidence" value="ECO:0007669"/>
    <property type="project" value="UniProtKB-KW"/>
</dbReference>
<dbReference type="InterPro" id="IPR001650">
    <property type="entry name" value="Helicase_C-like"/>
</dbReference>
<accession>A0A1I1SV42</accession>
<dbReference type="InterPro" id="IPR011545">
    <property type="entry name" value="DEAD/DEAH_box_helicase_dom"/>
</dbReference>
<gene>
    <name evidence="11" type="ORF">SAMN02745121_00094</name>
</gene>
<feature type="region of interest" description="Disordered" evidence="7">
    <location>
        <begin position="615"/>
        <end position="823"/>
    </location>
</feature>
<dbReference type="InterPro" id="IPR044742">
    <property type="entry name" value="DEAD/DEAH_RhlB"/>
</dbReference>
<feature type="compositionally biased region" description="Acidic residues" evidence="7">
    <location>
        <begin position="946"/>
        <end position="957"/>
    </location>
</feature>
<dbReference type="SUPFAM" id="SSF52540">
    <property type="entry name" value="P-loop containing nucleoside triphosphate hydrolases"/>
    <property type="match status" value="1"/>
</dbReference>
<dbReference type="STRING" id="54.SAMN02745121_00094"/>
<feature type="compositionally biased region" description="Low complexity" evidence="7">
    <location>
        <begin position="130"/>
        <end position="154"/>
    </location>
</feature>
<dbReference type="InterPro" id="IPR014001">
    <property type="entry name" value="Helicase_ATP-bd"/>
</dbReference>
<dbReference type="InterPro" id="IPR050079">
    <property type="entry name" value="DEAD_box_RNA_helicase"/>
</dbReference>
<feature type="compositionally biased region" description="Acidic residues" evidence="7">
    <location>
        <begin position="1079"/>
        <end position="1104"/>
    </location>
</feature>
<name>A0A1I1SV42_9BACT</name>
<keyword evidence="4" id="KW-0067">ATP-binding</keyword>
<evidence type="ECO:0000256" key="6">
    <source>
        <dbReference type="PROSITE-ProRule" id="PRU00552"/>
    </source>
</evidence>
<dbReference type="EMBL" id="FOMX01000002">
    <property type="protein sequence ID" value="SFD46900.1"/>
    <property type="molecule type" value="Genomic_DNA"/>
</dbReference>
<feature type="domain" description="Helicase ATP-binding" evidence="8">
    <location>
        <begin position="218"/>
        <end position="392"/>
    </location>
</feature>
<feature type="compositionally biased region" description="Low complexity" evidence="7">
    <location>
        <begin position="1207"/>
        <end position="1221"/>
    </location>
</feature>
<feature type="region of interest" description="Disordered" evidence="7">
    <location>
        <begin position="1"/>
        <end position="184"/>
    </location>
</feature>
<dbReference type="PANTHER" id="PTHR47959:SF1">
    <property type="entry name" value="ATP-DEPENDENT RNA HELICASE DBPA"/>
    <property type="match status" value="1"/>
</dbReference>
<feature type="domain" description="DEAD-box RNA helicase Q" evidence="10">
    <location>
        <begin position="187"/>
        <end position="215"/>
    </location>
</feature>
<evidence type="ECO:0000256" key="2">
    <source>
        <dbReference type="ARBA" id="ARBA00022801"/>
    </source>
</evidence>
<keyword evidence="12" id="KW-1185">Reference proteome</keyword>
<dbReference type="Pfam" id="PF00270">
    <property type="entry name" value="DEAD"/>
    <property type="match status" value="1"/>
</dbReference>
<dbReference type="InterPro" id="IPR027417">
    <property type="entry name" value="P-loop_NTPase"/>
</dbReference>
<organism evidence="11 12">
    <name type="scientific">Nannocystis exedens</name>
    <dbReference type="NCBI Taxonomy" id="54"/>
    <lineage>
        <taxon>Bacteria</taxon>
        <taxon>Pseudomonadati</taxon>
        <taxon>Myxococcota</taxon>
        <taxon>Polyangia</taxon>
        <taxon>Nannocystales</taxon>
        <taxon>Nannocystaceae</taxon>
        <taxon>Nannocystis</taxon>
    </lineage>
</organism>